<comment type="caution">
    <text evidence="2">The sequence shown here is derived from an EMBL/GenBank/DDBJ whole genome shotgun (WGS) entry which is preliminary data.</text>
</comment>
<reference evidence="3" key="1">
    <citation type="journal article" date="2019" name="Int. J. Syst. Evol. Microbiol.">
        <title>The Global Catalogue of Microorganisms (GCM) 10K type strain sequencing project: providing services to taxonomists for standard genome sequencing and annotation.</title>
        <authorList>
            <consortium name="The Broad Institute Genomics Platform"/>
            <consortium name="The Broad Institute Genome Sequencing Center for Infectious Disease"/>
            <person name="Wu L."/>
            <person name="Ma J."/>
        </authorList>
    </citation>
    <scope>NUCLEOTIDE SEQUENCE [LARGE SCALE GENOMIC DNA]</scope>
    <source>
        <strain evidence="3">JCM 14545</strain>
    </source>
</reference>
<dbReference type="SUPFAM" id="SSF48452">
    <property type="entry name" value="TPR-like"/>
    <property type="match status" value="1"/>
</dbReference>
<proteinExistence type="predicted"/>
<dbReference type="Proteomes" id="UP001501116">
    <property type="component" value="Unassembled WGS sequence"/>
</dbReference>
<accession>A0ABP5DZW4</accession>
<keyword evidence="3" id="KW-1185">Reference proteome</keyword>
<evidence type="ECO:0000313" key="3">
    <source>
        <dbReference type="Proteomes" id="UP001501116"/>
    </source>
</evidence>
<evidence type="ECO:0000259" key="1">
    <source>
        <dbReference type="Pfam" id="PF00656"/>
    </source>
</evidence>
<dbReference type="SUPFAM" id="SSF52540">
    <property type="entry name" value="P-loop containing nucleoside triphosphate hydrolases"/>
    <property type="match status" value="1"/>
</dbReference>
<dbReference type="EMBL" id="BAAANN010000045">
    <property type="protein sequence ID" value="GAA1987142.1"/>
    <property type="molecule type" value="Genomic_DNA"/>
</dbReference>
<sequence>MGERRALVIASQCDSLNLLSFLPDAAKDVSEALLDPEVGACVPALADGRGLLVDPTMVQLDDAVTEAFERASEDEATLFIALVGHGEYDDEDFYFLTKDATLPADSRRSFLFAQRVRELLSRHSMLDGLVILLDTCHAGIAARQAGARWLRIVGEAGRRFEVLTASDDRTAADGCFSRSIAKELRGGRAELGGHLRCPDLKRLVNGACRTQRAIHLAFDGVQETDEGDQGLWLARNRSPVWRGTTAAAGNATAEIERLTRGYQPTPALGEVVAALLTGNSLVSVTGEAGSGKSTLIAALTRPSVAEGEIPPKLLHAAVFLDAGSTVESVSAELAAQLSRTVPGFAEAAARLAALGEEARTHAGALELGVLGPLAGKKIRVAFDDVHVVGAVNRAGVRAMLDDLVAAGAQVVVTANEVAGGTAVVRLGEPNQVIFGDLGVEPIPSPPPAMSANEEDEADIDWMGEEQERRVTTYRGTREGDQVIRSVLATARGKLPLGLLTAASQRLDGPSSVPAVRDALARLGPGTVGRENPGTAAEHAWIRRPWLVQLGEHDLLARLIEELAPVGGDPSSPEQVYAMANEAEHLWAARRFEDAITSLETRQSTIPVENRERWKHWAARVADERGPTDPLTLRCRARLATWTGKAGDFTAALDSFQELYPLAERELGPDNREILSIRNNIWYLTMELGGHREARRGFEALVTDATRALGANDPETFHARHMLAVAVGKCGDHGKSVDIAAAARSDAERVLGADHEMVRKLRHHLVFEGVEISTPPPSILDECRRLLDDERRMLSDDHPDVLAVAHTLALIRAKSGDRATALAEWRDLLPVSLRVLGERHEQTAKIKEQLEFWGARE</sequence>
<dbReference type="Pfam" id="PF13374">
    <property type="entry name" value="TPR_10"/>
    <property type="match status" value="1"/>
</dbReference>
<name>A0ABP5DZW4_9PSEU</name>
<feature type="domain" description="Peptidase C14 caspase" evidence="1">
    <location>
        <begin position="53"/>
        <end position="139"/>
    </location>
</feature>
<gene>
    <name evidence="2" type="ORF">GCM10009754_76550</name>
</gene>
<dbReference type="RefSeq" id="WP_344430166.1">
    <property type="nucleotide sequence ID" value="NZ_BAAANN010000045.1"/>
</dbReference>
<dbReference type="Pfam" id="PF00656">
    <property type="entry name" value="Peptidase_C14"/>
    <property type="match status" value="1"/>
</dbReference>
<organism evidence="2 3">
    <name type="scientific">Amycolatopsis minnesotensis</name>
    <dbReference type="NCBI Taxonomy" id="337894"/>
    <lineage>
        <taxon>Bacteria</taxon>
        <taxon>Bacillati</taxon>
        <taxon>Actinomycetota</taxon>
        <taxon>Actinomycetes</taxon>
        <taxon>Pseudonocardiales</taxon>
        <taxon>Pseudonocardiaceae</taxon>
        <taxon>Amycolatopsis</taxon>
    </lineage>
</organism>
<dbReference type="Gene3D" id="1.25.40.10">
    <property type="entry name" value="Tetratricopeptide repeat domain"/>
    <property type="match status" value="2"/>
</dbReference>
<protein>
    <recommendedName>
        <fullName evidence="1">Peptidase C14 caspase domain-containing protein</fullName>
    </recommendedName>
</protein>
<dbReference type="InterPro" id="IPR011990">
    <property type="entry name" value="TPR-like_helical_dom_sf"/>
</dbReference>
<evidence type="ECO:0000313" key="2">
    <source>
        <dbReference type="EMBL" id="GAA1987142.1"/>
    </source>
</evidence>
<dbReference type="InterPro" id="IPR053137">
    <property type="entry name" value="NLR-like"/>
</dbReference>
<dbReference type="InterPro" id="IPR027417">
    <property type="entry name" value="P-loop_NTPase"/>
</dbReference>
<dbReference type="PANTHER" id="PTHR46082:SF6">
    <property type="entry name" value="AAA+ ATPASE DOMAIN-CONTAINING PROTEIN-RELATED"/>
    <property type="match status" value="1"/>
</dbReference>
<dbReference type="PANTHER" id="PTHR46082">
    <property type="entry name" value="ATP/GTP-BINDING PROTEIN-RELATED"/>
    <property type="match status" value="1"/>
</dbReference>
<dbReference type="InterPro" id="IPR011600">
    <property type="entry name" value="Pept_C14_caspase"/>
</dbReference>